<dbReference type="EMBL" id="HG917869">
    <property type="protein sequence ID" value="CDM70469.1"/>
    <property type="molecule type" value="Genomic_DNA"/>
</dbReference>
<dbReference type="PATRIC" id="fig|1216932.3.peg.3326"/>
<evidence type="ECO:0008006" key="3">
    <source>
        <dbReference type="Google" id="ProtNLM"/>
    </source>
</evidence>
<dbReference type="InterPro" id="IPR008930">
    <property type="entry name" value="Terpenoid_cyclase/PrenylTrfase"/>
</dbReference>
<keyword evidence="2" id="KW-1185">Reference proteome</keyword>
<dbReference type="HOGENOM" id="CLU_051344_0_0_9"/>
<dbReference type="RefSeq" id="WP_044040643.1">
    <property type="nucleotide sequence ID" value="NZ_HG917869.1"/>
</dbReference>
<organism evidence="1 2">
    <name type="scientific">Clostridium bornimense</name>
    <dbReference type="NCBI Taxonomy" id="1216932"/>
    <lineage>
        <taxon>Bacteria</taxon>
        <taxon>Bacillati</taxon>
        <taxon>Bacillota</taxon>
        <taxon>Clostridia</taxon>
        <taxon>Eubacteriales</taxon>
        <taxon>Clostridiaceae</taxon>
        <taxon>Clostridium</taxon>
    </lineage>
</organism>
<dbReference type="STRING" id="1216932.CM240_3352"/>
<dbReference type="Gene3D" id="1.50.10.20">
    <property type="match status" value="1"/>
</dbReference>
<gene>
    <name evidence="1" type="ORF">CM240_3352</name>
</gene>
<dbReference type="Proteomes" id="UP000019426">
    <property type="component" value="Chromosome M2/40_rep2"/>
</dbReference>
<dbReference type="AlphaFoldDB" id="W6S3I5"/>
<proteinExistence type="predicted"/>
<protein>
    <recommendedName>
        <fullName evidence="3">Prenyltransferase</fullName>
    </recommendedName>
</protein>
<reference evidence="1 2" key="1">
    <citation type="submission" date="2013-11" db="EMBL/GenBank/DDBJ databases">
        <title>Complete genome sequence of Clostridum sp. M2/40.</title>
        <authorList>
            <person name="Wibberg D."/>
            <person name="Puehler A."/>
            <person name="Schlueter A."/>
        </authorList>
    </citation>
    <scope>NUCLEOTIDE SEQUENCE [LARGE SCALE GENOMIC DNA]</scope>
    <source>
        <strain evidence="2">M2/40</strain>
    </source>
</reference>
<dbReference type="KEGG" id="clt:CM240_3352"/>
<dbReference type="eggNOG" id="ENOG502Z95C">
    <property type="taxonomic scope" value="Bacteria"/>
</dbReference>
<dbReference type="OrthoDB" id="3286086at2"/>
<accession>W6S3I5</accession>
<dbReference type="SUPFAM" id="SSF48239">
    <property type="entry name" value="Terpenoid cyclases/Protein prenyltransferases"/>
    <property type="match status" value="1"/>
</dbReference>
<name>W6S3I5_9CLOT</name>
<evidence type="ECO:0000313" key="2">
    <source>
        <dbReference type="Proteomes" id="UP000019426"/>
    </source>
</evidence>
<sequence length="322" mass="37488">MKMIGLEDIKKIGNWISNKGRKLEEYRWKYHFGKGAKEDVLKELRKYQNEDGGFGNGLNPDCLTPSSSPAVTAMACKILYEIGCTESNDIIEAALHYFEKNHFDENTCTWSTVIKENNDAPHGTWWHFEEYGNNTWGFNPSMDIAAFMLYWTKKDSKGFRMASRSFKKGLKRLYKVHQMDIDELNCYINALTIAKSRQDKFNFDLLSMEKKIAELGNLAIYNDSSKWISDFMPQPLDLIDSINGDNLILYPYIKNKLDENILLFIDDFHNNGLRDIPWTWGVDYSDYFEASKNQWKGILALEKVLKCKRLGYVEPYYDTKIA</sequence>
<evidence type="ECO:0000313" key="1">
    <source>
        <dbReference type="EMBL" id="CDM70469.1"/>
    </source>
</evidence>